<reference evidence="2 3" key="1">
    <citation type="journal article" date="2018" name="Cell">
        <title>The Chara Genome: Secondary Complexity and Implications for Plant Terrestrialization.</title>
        <authorList>
            <person name="Nishiyama T."/>
            <person name="Sakayama H."/>
            <person name="Vries J.D."/>
            <person name="Buschmann H."/>
            <person name="Saint-Marcoux D."/>
            <person name="Ullrich K.K."/>
            <person name="Haas F.B."/>
            <person name="Vanderstraeten L."/>
            <person name="Becker D."/>
            <person name="Lang D."/>
            <person name="Vosolsobe S."/>
            <person name="Rombauts S."/>
            <person name="Wilhelmsson P.K.I."/>
            <person name="Janitza P."/>
            <person name="Kern R."/>
            <person name="Heyl A."/>
            <person name="Rumpler F."/>
            <person name="Villalobos L.I.A.C."/>
            <person name="Clay J.M."/>
            <person name="Skokan R."/>
            <person name="Toyoda A."/>
            <person name="Suzuki Y."/>
            <person name="Kagoshima H."/>
            <person name="Schijlen E."/>
            <person name="Tajeshwar N."/>
            <person name="Catarino B."/>
            <person name="Hetherington A.J."/>
            <person name="Saltykova A."/>
            <person name="Bonnot C."/>
            <person name="Breuninger H."/>
            <person name="Symeonidi A."/>
            <person name="Radhakrishnan G.V."/>
            <person name="Van Nieuwerburgh F."/>
            <person name="Deforce D."/>
            <person name="Chang C."/>
            <person name="Karol K.G."/>
            <person name="Hedrich R."/>
            <person name="Ulvskov P."/>
            <person name="Glockner G."/>
            <person name="Delwiche C.F."/>
            <person name="Petrasek J."/>
            <person name="Van de Peer Y."/>
            <person name="Friml J."/>
            <person name="Beilby M."/>
            <person name="Dolan L."/>
            <person name="Kohara Y."/>
            <person name="Sugano S."/>
            <person name="Fujiyama A."/>
            <person name="Delaux P.-M."/>
            <person name="Quint M."/>
            <person name="TheiBen G."/>
            <person name="Hagemann M."/>
            <person name="Harholt J."/>
            <person name="Dunand C."/>
            <person name="Zachgo S."/>
            <person name="Langdale J."/>
            <person name="Maumus F."/>
            <person name="Straeten D.V.D."/>
            <person name="Gould S.B."/>
            <person name="Rensing S.A."/>
        </authorList>
    </citation>
    <scope>NUCLEOTIDE SEQUENCE [LARGE SCALE GENOMIC DNA]</scope>
    <source>
        <strain evidence="2 3">S276</strain>
    </source>
</reference>
<dbReference type="AlphaFoldDB" id="A0A388M8Q5"/>
<dbReference type="Proteomes" id="UP000265515">
    <property type="component" value="Unassembled WGS sequence"/>
</dbReference>
<proteinExistence type="predicted"/>
<dbReference type="EMBL" id="BFEA01000846">
    <property type="protein sequence ID" value="GBG90842.1"/>
    <property type="molecule type" value="Genomic_DNA"/>
</dbReference>
<sequence>MELMEYQRVEEEEEEPGPIQQEEENQVFNDTHARRMLLLDGKFDKLRSQGRLQIVPVIIRLREIKLQILLCKPKDNEHLPTIPFLKFTTHPSIQQAIVTAEKWFGTDCDVLPMKGVSAIRLLLKADSEDNLGAYCFLLRAESRKPVVQVADPLFCWNDLEPLTLALPNPEGLPNPEETATTYKETVEILALLNKRLPENTRFTHPSFITDPETWLRGPHERYCNIAKQHWLYWTQLRHPDQSALQWLTDGTAALARLLKQAVLASKRARRLTAEAFITRALELGDDPPAEEGEEEWWMQWAALQVEWEEWQINDAESWGLRNKARWTVAVGRMTKTFFRRLHSSRPASTMMTLQDPFQEDGPLADNTQSILRFAHDYYSYLLTEERSWTPDEIATASAPTIWHKTTATLTDSDQRDLDEPITE</sequence>
<keyword evidence="3" id="KW-1185">Reference proteome</keyword>
<comment type="caution">
    <text evidence="2">The sequence shown here is derived from an EMBL/GenBank/DDBJ whole genome shotgun (WGS) entry which is preliminary data.</text>
</comment>
<evidence type="ECO:0000313" key="2">
    <source>
        <dbReference type="EMBL" id="GBG90842.1"/>
    </source>
</evidence>
<accession>A0A388M8Q5</accession>
<evidence type="ECO:0000256" key="1">
    <source>
        <dbReference type="SAM" id="MobiDB-lite"/>
    </source>
</evidence>
<evidence type="ECO:0000313" key="3">
    <source>
        <dbReference type="Proteomes" id="UP000265515"/>
    </source>
</evidence>
<feature type="region of interest" description="Disordered" evidence="1">
    <location>
        <begin position="1"/>
        <end position="21"/>
    </location>
</feature>
<gene>
    <name evidence="2" type="ORF">CBR_g51348</name>
</gene>
<feature type="compositionally biased region" description="Acidic residues" evidence="1">
    <location>
        <begin position="10"/>
        <end position="21"/>
    </location>
</feature>
<organism evidence="2 3">
    <name type="scientific">Chara braunii</name>
    <name type="common">Braun's stonewort</name>
    <dbReference type="NCBI Taxonomy" id="69332"/>
    <lineage>
        <taxon>Eukaryota</taxon>
        <taxon>Viridiplantae</taxon>
        <taxon>Streptophyta</taxon>
        <taxon>Charophyceae</taxon>
        <taxon>Charales</taxon>
        <taxon>Characeae</taxon>
        <taxon>Chara</taxon>
    </lineage>
</organism>
<dbReference type="Gramene" id="GBG90842">
    <property type="protein sequence ID" value="GBG90842"/>
    <property type="gene ID" value="CBR_g51348"/>
</dbReference>
<name>A0A388M8Q5_CHABU</name>
<protein>
    <submittedName>
        <fullName evidence="2">Uncharacterized protein</fullName>
    </submittedName>
</protein>